<keyword evidence="12 17" id="KW-1133">Transmembrane helix</keyword>
<evidence type="ECO:0000256" key="7">
    <source>
        <dbReference type="ARBA" id="ARBA00022692"/>
    </source>
</evidence>
<feature type="transmembrane region" description="Helical" evidence="17">
    <location>
        <begin position="103"/>
        <end position="121"/>
    </location>
</feature>
<evidence type="ECO:0000256" key="8">
    <source>
        <dbReference type="ARBA" id="ARBA00022729"/>
    </source>
</evidence>
<keyword evidence="15 17" id="KW-0472">Membrane</keyword>
<feature type="transmembrane region" description="Helical" evidence="17">
    <location>
        <begin position="12"/>
        <end position="30"/>
    </location>
</feature>
<dbReference type="Proteomes" id="UP001497525">
    <property type="component" value="Unassembled WGS sequence"/>
</dbReference>
<feature type="transmembrane region" description="Helical" evidence="17">
    <location>
        <begin position="207"/>
        <end position="226"/>
    </location>
</feature>
<dbReference type="GO" id="GO:0015293">
    <property type="term" value="F:symporter activity"/>
    <property type="evidence" value="ECO:0007669"/>
    <property type="project" value="UniProtKB-KW"/>
</dbReference>
<comment type="subcellular location">
    <subcellularLocation>
        <location evidence="1">Membrane</location>
        <topology evidence="1">Multi-pass membrane protein</topology>
    </subcellularLocation>
</comment>
<comment type="similarity">
    <text evidence="2">Belongs to the Ca(2+):cation antiporter (CaCA) (TC 2.A.19) family. SLC24A subfamily.</text>
</comment>
<feature type="domain" description="Sodium/calcium exchanger membrane region" evidence="18">
    <location>
        <begin position="108"/>
        <end position="250"/>
    </location>
</feature>
<evidence type="ECO:0000256" key="4">
    <source>
        <dbReference type="ARBA" id="ARBA00022449"/>
    </source>
</evidence>
<evidence type="ECO:0000256" key="6">
    <source>
        <dbReference type="ARBA" id="ARBA00022568"/>
    </source>
</evidence>
<organism evidence="19 20">
    <name type="scientific">Calicophoron daubneyi</name>
    <name type="common">Rumen fluke</name>
    <name type="synonym">Paramphistomum daubneyi</name>
    <dbReference type="NCBI Taxonomy" id="300641"/>
    <lineage>
        <taxon>Eukaryota</taxon>
        <taxon>Metazoa</taxon>
        <taxon>Spiralia</taxon>
        <taxon>Lophotrochozoa</taxon>
        <taxon>Platyhelminthes</taxon>
        <taxon>Trematoda</taxon>
        <taxon>Digenea</taxon>
        <taxon>Plagiorchiida</taxon>
        <taxon>Pronocephalata</taxon>
        <taxon>Paramphistomoidea</taxon>
        <taxon>Paramphistomidae</taxon>
        <taxon>Calicophoron</taxon>
    </lineage>
</organism>
<name>A0AAV2U0H7_CALDB</name>
<evidence type="ECO:0000256" key="9">
    <source>
        <dbReference type="ARBA" id="ARBA00022837"/>
    </source>
</evidence>
<evidence type="ECO:0000256" key="14">
    <source>
        <dbReference type="ARBA" id="ARBA00023065"/>
    </source>
</evidence>
<evidence type="ECO:0000256" key="11">
    <source>
        <dbReference type="ARBA" id="ARBA00022958"/>
    </source>
</evidence>
<dbReference type="GO" id="GO:0006874">
    <property type="term" value="P:intracellular calcium ion homeostasis"/>
    <property type="evidence" value="ECO:0007669"/>
    <property type="project" value="TreeGrafter"/>
</dbReference>
<evidence type="ECO:0000256" key="10">
    <source>
        <dbReference type="ARBA" id="ARBA00022847"/>
    </source>
</evidence>
<feature type="transmembrane region" description="Helical" evidence="17">
    <location>
        <begin position="421"/>
        <end position="445"/>
    </location>
</feature>
<evidence type="ECO:0000256" key="3">
    <source>
        <dbReference type="ARBA" id="ARBA00022448"/>
    </source>
</evidence>
<sequence>MLKKREGLSIWVRLGCLALYAGFLLTKLYFQRLQHQESFNDSPYGQSVEEVPLTSEDASTYDIHRHLLTIKVVRPPPDANCSPLAVENFPKDLFVQRQRQKGAVVLHIIGAVYMFIGLAILCDEYFIPSLARICEVLNIQPDVAGATFMAAGSSAPELATTLVGVFIAKDDIGLGAVVGSADFNIMLVVSVTALFAKQVIYLNWWPLVRDSTFYLISIIVLALVILDELIYWYEGLVFLILYGFYVLLMFFNPRLDAFWRTWCHNHPTCCPRAHHTETEELEFLHQHTGAFGHTAEEAVGKGQKPADVSNVGYEQFTGVQEDYRYMNTIEQRDPEFAANDVKLDQSASDDPVIMEVDTQVLGPDPDDSWFETCFSPLRLPPSEGTRAKLYLVWRLFVWPIYLVLCLTTPDVRKPKWRGIRVAHWITFVVSCIWIGIFTVFMMWMITVIGVTLHIPDTIMGLTFIAAGSSVPDAITSVLVVREGEGDMAVSNAIGSNVFDILICMGLPWFLKCVFSGLPVVIYSKGMLYATLTLFTTVLFLIGATHMNRWRLTKTYGIILLVGYIVVLIFCSCYELNLFGTVHLPECPLVERR</sequence>
<evidence type="ECO:0000256" key="1">
    <source>
        <dbReference type="ARBA" id="ARBA00004141"/>
    </source>
</evidence>
<keyword evidence="8" id="KW-0732">Signal</keyword>
<keyword evidence="11" id="KW-0630">Potassium</keyword>
<evidence type="ECO:0000313" key="19">
    <source>
        <dbReference type="EMBL" id="CAL5142354.1"/>
    </source>
</evidence>
<dbReference type="NCBIfam" id="TIGR00367">
    <property type="entry name" value="calcium/sodium antiporter"/>
    <property type="match status" value="1"/>
</dbReference>
<keyword evidence="5" id="KW-0633">Potassium transport</keyword>
<comment type="caution">
    <text evidence="19">The sequence shown here is derived from an EMBL/GenBank/DDBJ whole genome shotgun (WGS) entry which is preliminary data.</text>
</comment>
<keyword evidence="13" id="KW-0915">Sodium</keyword>
<dbReference type="InterPro" id="IPR004837">
    <property type="entry name" value="NaCa_Exmemb"/>
</dbReference>
<evidence type="ECO:0000256" key="13">
    <source>
        <dbReference type="ARBA" id="ARBA00023053"/>
    </source>
</evidence>
<evidence type="ECO:0000256" key="17">
    <source>
        <dbReference type="SAM" id="Phobius"/>
    </source>
</evidence>
<evidence type="ECO:0000259" key="18">
    <source>
        <dbReference type="Pfam" id="PF01699"/>
    </source>
</evidence>
<dbReference type="Gene3D" id="1.20.1420.30">
    <property type="entry name" value="NCX, central ion-binding region"/>
    <property type="match status" value="2"/>
</dbReference>
<proteinExistence type="inferred from homology"/>
<evidence type="ECO:0000256" key="12">
    <source>
        <dbReference type="ARBA" id="ARBA00022989"/>
    </source>
</evidence>
<evidence type="ECO:0000256" key="16">
    <source>
        <dbReference type="ARBA" id="ARBA00023201"/>
    </source>
</evidence>
<feature type="transmembrane region" description="Helical" evidence="17">
    <location>
        <begin position="172"/>
        <end position="195"/>
    </location>
</feature>
<feature type="transmembrane region" description="Helical" evidence="17">
    <location>
        <begin position="525"/>
        <end position="543"/>
    </location>
</feature>
<dbReference type="EMBL" id="CAXLJL010001033">
    <property type="protein sequence ID" value="CAL5142354.1"/>
    <property type="molecule type" value="Genomic_DNA"/>
</dbReference>
<evidence type="ECO:0000256" key="15">
    <source>
        <dbReference type="ARBA" id="ARBA00023136"/>
    </source>
</evidence>
<evidence type="ECO:0000313" key="20">
    <source>
        <dbReference type="Proteomes" id="UP001497525"/>
    </source>
</evidence>
<dbReference type="GO" id="GO:0008273">
    <property type="term" value="F:calcium, potassium:sodium antiporter activity"/>
    <property type="evidence" value="ECO:0007669"/>
    <property type="project" value="TreeGrafter"/>
</dbReference>
<dbReference type="AlphaFoldDB" id="A0AAV2U0H7"/>
<protein>
    <recommendedName>
        <fullName evidence="18">Sodium/calcium exchanger membrane region domain-containing protein</fullName>
    </recommendedName>
</protein>
<keyword evidence="14" id="KW-0406">Ion transport</keyword>
<dbReference type="GO" id="GO:0005886">
    <property type="term" value="C:plasma membrane"/>
    <property type="evidence" value="ECO:0007669"/>
    <property type="project" value="TreeGrafter"/>
</dbReference>
<keyword evidence="9" id="KW-0106">Calcium</keyword>
<dbReference type="GO" id="GO:0005262">
    <property type="term" value="F:calcium channel activity"/>
    <property type="evidence" value="ECO:0007669"/>
    <property type="project" value="TreeGrafter"/>
</dbReference>
<feature type="transmembrane region" description="Helical" evidence="17">
    <location>
        <begin position="232"/>
        <end position="251"/>
    </location>
</feature>
<keyword evidence="4" id="KW-0050">Antiport</keyword>
<reference evidence="19" key="1">
    <citation type="submission" date="2024-06" db="EMBL/GenBank/DDBJ databases">
        <authorList>
            <person name="Liu X."/>
            <person name="Lenzi L."/>
            <person name="Haldenby T S."/>
            <person name="Uol C."/>
        </authorList>
    </citation>
    <scope>NUCLEOTIDE SEQUENCE</scope>
</reference>
<feature type="transmembrane region" description="Helical" evidence="17">
    <location>
        <begin position="555"/>
        <end position="578"/>
    </location>
</feature>
<evidence type="ECO:0000256" key="5">
    <source>
        <dbReference type="ARBA" id="ARBA00022538"/>
    </source>
</evidence>
<dbReference type="InterPro" id="IPR044880">
    <property type="entry name" value="NCX_ion-bd_dom_sf"/>
</dbReference>
<feature type="transmembrane region" description="Helical" evidence="17">
    <location>
        <begin position="457"/>
        <end position="480"/>
    </location>
</feature>
<dbReference type="PANTHER" id="PTHR10846:SF74">
    <property type="entry name" value="SODIUM_POTASSIUM_CALCIUM EXCHANGER CG1090-RELATED"/>
    <property type="match status" value="1"/>
</dbReference>
<gene>
    <name evidence="19" type="ORF">CDAUBV1_LOCUS17590</name>
</gene>
<dbReference type="InterPro" id="IPR004481">
    <property type="entry name" value="K/Na/Ca-exchanger"/>
</dbReference>
<feature type="domain" description="Sodium/calcium exchanger membrane region" evidence="18">
    <location>
        <begin position="423"/>
        <end position="570"/>
    </location>
</feature>
<dbReference type="PANTHER" id="PTHR10846">
    <property type="entry name" value="SODIUM/POTASSIUM/CALCIUM EXCHANGER"/>
    <property type="match status" value="1"/>
</dbReference>
<dbReference type="Pfam" id="PF01699">
    <property type="entry name" value="Na_Ca_ex"/>
    <property type="match status" value="2"/>
</dbReference>
<keyword evidence="16" id="KW-0739">Sodium transport</keyword>
<accession>A0AAV2U0H7</accession>
<dbReference type="PRINTS" id="PR01259">
    <property type="entry name" value="NACAEXCHNGR"/>
</dbReference>
<keyword evidence="7 17" id="KW-0812">Transmembrane</keyword>
<keyword evidence="10" id="KW-0769">Symport</keyword>
<dbReference type="InterPro" id="IPR004836">
    <property type="entry name" value="Na_Ca_Ex"/>
</dbReference>
<keyword evidence="6" id="KW-0109">Calcium transport</keyword>
<keyword evidence="3" id="KW-0813">Transport</keyword>
<dbReference type="FunFam" id="1.20.1420.30:FF:000009">
    <property type="entry name" value="sodium/potassium/calcium exchanger 5 isoform X2"/>
    <property type="match status" value="1"/>
</dbReference>
<evidence type="ECO:0000256" key="2">
    <source>
        <dbReference type="ARBA" id="ARBA00005364"/>
    </source>
</evidence>